<keyword evidence="3" id="KW-0472">Membrane</keyword>
<feature type="transmembrane region" description="Helical" evidence="3">
    <location>
        <begin position="311"/>
        <end position="332"/>
    </location>
</feature>
<evidence type="ECO:0000313" key="5">
    <source>
        <dbReference type="Proteomes" id="UP000664771"/>
    </source>
</evidence>
<dbReference type="PANTHER" id="PTHR44196">
    <property type="entry name" value="DEHYDROGENASE/REDUCTASE SDR FAMILY MEMBER 7B"/>
    <property type="match status" value="1"/>
</dbReference>
<sequence>MAHRIAVVTGAGAGIGRATARALGRAGFDVALLARNEERLAAAAEELEQSGVRTVHVAVDVADEAALDAAAEQVEEELGPISIWVNCAGATVVGPVAELDGADIRRATEVTYLGSVYGSTAALRRMRRRGQGVIVNLALGPRLRGLPLQAAENGARSAVVGFCESLRAEIAHDGDRIRVVLVHLPSFNTPRFGWTKNLTGKRLRPPAPIFEPEVAGEAICRAAFHNGEDMWVGLRGQITRAIDALAPRIVASRRARRGYAAQLEKAAASEDAPANLEHSVAGALSAYGPFDIESKKATALTPAFLGAPLPLGARLGLATLGVVGVLTGVWGWRKFKI</sequence>
<organism evidence="4 5">
    <name type="scientific">Acetobacter sacchari</name>
    <dbReference type="NCBI Taxonomy" id="2661687"/>
    <lineage>
        <taxon>Bacteria</taxon>
        <taxon>Pseudomonadati</taxon>
        <taxon>Pseudomonadota</taxon>
        <taxon>Alphaproteobacteria</taxon>
        <taxon>Acetobacterales</taxon>
        <taxon>Acetobacteraceae</taxon>
        <taxon>Acetobacter</taxon>
    </lineage>
</organism>
<dbReference type="Proteomes" id="UP000664771">
    <property type="component" value="Unassembled WGS sequence"/>
</dbReference>
<name>A0ABS3LSH6_9PROT</name>
<evidence type="ECO:0000256" key="3">
    <source>
        <dbReference type="SAM" id="Phobius"/>
    </source>
</evidence>
<dbReference type="PRINTS" id="PR00081">
    <property type="entry name" value="GDHRDH"/>
</dbReference>
<keyword evidence="5" id="KW-1185">Reference proteome</keyword>
<dbReference type="Gene3D" id="3.40.50.720">
    <property type="entry name" value="NAD(P)-binding Rossmann-like Domain"/>
    <property type="match status" value="1"/>
</dbReference>
<keyword evidence="3" id="KW-0812">Transmembrane</keyword>
<evidence type="ECO:0000256" key="1">
    <source>
        <dbReference type="ARBA" id="ARBA00006484"/>
    </source>
</evidence>
<dbReference type="Pfam" id="PF00106">
    <property type="entry name" value="adh_short"/>
    <property type="match status" value="1"/>
</dbReference>
<keyword evidence="3" id="KW-1133">Transmembrane helix</keyword>
<accession>A0ABS3LSH6</accession>
<proteinExistence type="inferred from homology"/>
<dbReference type="RefSeq" id="WP_207879400.1">
    <property type="nucleotide sequence ID" value="NZ_JAFVMF010000003.1"/>
</dbReference>
<dbReference type="PANTHER" id="PTHR44196:SF1">
    <property type="entry name" value="DEHYDROGENASE_REDUCTASE SDR FAMILY MEMBER 7B"/>
    <property type="match status" value="1"/>
</dbReference>
<dbReference type="SUPFAM" id="SSF51735">
    <property type="entry name" value="NAD(P)-binding Rossmann-fold domains"/>
    <property type="match status" value="1"/>
</dbReference>
<keyword evidence="2" id="KW-0560">Oxidoreductase</keyword>
<protein>
    <submittedName>
        <fullName evidence="4">SDR family NAD(P)-dependent oxidoreductase</fullName>
    </submittedName>
</protein>
<dbReference type="EMBL" id="JAFVMF010000003">
    <property type="protein sequence ID" value="MBO1358856.1"/>
    <property type="molecule type" value="Genomic_DNA"/>
</dbReference>
<dbReference type="InterPro" id="IPR002347">
    <property type="entry name" value="SDR_fam"/>
</dbReference>
<dbReference type="NCBIfam" id="NF005495">
    <property type="entry name" value="PRK07109.1"/>
    <property type="match status" value="1"/>
</dbReference>
<evidence type="ECO:0000256" key="2">
    <source>
        <dbReference type="ARBA" id="ARBA00023002"/>
    </source>
</evidence>
<gene>
    <name evidence="4" type="ORF">J2D73_03450</name>
</gene>
<comment type="similarity">
    <text evidence="1">Belongs to the short-chain dehydrogenases/reductases (SDR) family.</text>
</comment>
<reference evidence="4 5" key="1">
    <citation type="submission" date="2021-03" db="EMBL/GenBank/DDBJ databases">
        <title>The complete genome sequence of Acetobacter sacchari TBRC 11175.</title>
        <authorList>
            <person name="Charoenyingcharoen P."/>
            <person name="Yukphan P."/>
        </authorList>
    </citation>
    <scope>NUCLEOTIDE SEQUENCE [LARGE SCALE GENOMIC DNA]</scope>
    <source>
        <strain evidence="4 5">TBRC 11175</strain>
    </source>
</reference>
<dbReference type="InterPro" id="IPR036291">
    <property type="entry name" value="NAD(P)-bd_dom_sf"/>
</dbReference>
<evidence type="ECO:0000313" key="4">
    <source>
        <dbReference type="EMBL" id="MBO1358856.1"/>
    </source>
</evidence>
<comment type="caution">
    <text evidence="4">The sequence shown here is derived from an EMBL/GenBank/DDBJ whole genome shotgun (WGS) entry which is preliminary data.</text>
</comment>